<accession>A0ABP7DDM7</accession>
<organism evidence="3 4">
    <name type="scientific">Zhihengliuella alba</name>
    <dbReference type="NCBI Taxonomy" id="547018"/>
    <lineage>
        <taxon>Bacteria</taxon>
        <taxon>Bacillati</taxon>
        <taxon>Actinomycetota</taxon>
        <taxon>Actinomycetes</taxon>
        <taxon>Micrococcales</taxon>
        <taxon>Micrococcaceae</taxon>
        <taxon>Zhihengliuella</taxon>
    </lineage>
</organism>
<dbReference type="Gene3D" id="3.60.15.10">
    <property type="entry name" value="Ribonuclease Z/Hydroxyacylglutathione hydrolase-like"/>
    <property type="match status" value="1"/>
</dbReference>
<dbReference type="Pfam" id="PF00753">
    <property type="entry name" value="Lactamase_B"/>
    <property type="match status" value="1"/>
</dbReference>
<dbReference type="SMART" id="SM00849">
    <property type="entry name" value="Lactamase_B"/>
    <property type="match status" value="1"/>
</dbReference>
<dbReference type="InterPro" id="IPR001279">
    <property type="entry name" value="Metallo-B-lactamas"/>
</dbReference>
<feature type="region of interest" description="Disordered" evidence="1">
    <location>
        <begin position="237"/>
        <end position="262"/>
    </location>
</feature>
<proteinExistence type="predicted"/>
<name>A0ABP7DDM7_9MICC</name>
<reference evidence="4" key="1">
    <citation type="journal article" date="2019" name="Int. J. Syst. Evol. Microbiol.">
        <title>The Global Catalogue of Microorganisms (GCM) 10K type strain sequencing project: providing services to taxonomists for standard genome sequencing and annotation.</title>
        <authorList>
            <consortium name="The Broad Institute Genomics Platform"/>
            <consortium name="The Broad Institute Genome Sequencing Center for Infectious Disease"/>
            <person name="Wu L."/>
            <person name="Ma J."/>
        </authorList>
    </citation>
    <scope>NUCLEOTIDE SEQUENCE [LARGE SCALE GENOMIC DNA]</scope>
    <source>
        <strain evidence="4">JCM 16961</strain>
    </source>
</reference>
<evidence type="ECO:0000259" key="2">
    <source>
        <dbReference type="SMART" id="SM00849"/>
    </source>
</evidence>
<sequence length="304" mass="31288">MTQSPAQSVSAFARQLLAPNPGPMTLDGTQSYVLAFPGAEGTVVVDPGPDDAGHLGALAAEGPVELVLVTHRHPDHTEGIDRLHALTGAPVRAVLPEHCRPAAPGHPLHGTLAGDGDPLRPEEVVAAAGLRIRVLATPGHTSDSVCFLLPDDGPHGAVLTGDTILGRGTTILDFPDGTLGDYLGSLELLAGLGAATVLPAHGPVLPDLAAIAAAYRMHRLERLRQVRDAVVQLDLQLDPPLDPPPDAQRIAPEDGGSPAAPDVRRVADVVYADVDSSVRGAAEHSVAAQLSYLATLDPAGRAAL</sequence>
<gene>
    <name evidence="3" type="ORF">GCM10022377_17420</name>
</gene>
<evidence type="ECO:0000313" key="3">
    <source>
        <dbReference type="EMBL" id="GAA3704253.1"/>
    </source>
</evidence>
<dbReference type="InterPro" id="IPR050662">
    <property type="entry name" value="Sec-metab_biosynth-thioest"/>
</dbReference>
<keyword evidence="4" id="KW-1185">Reference proteome</keyword>
<evidence type="ECO:0000313" key="4">
    <source>
        <dbReference type="Proteomes" id="UP001501536"/>
    </source>
</evidence>
<dbReference type="Gene3D" id="1.10.10.10">
    <property type="entry name" value="Winged helix-like DNA-binding domain superfamily/Winged helix DNA-binding domain"/>
    <property type="match status" value="1"/>
</dbReference>
<dbReference type="RefSeq" id="WP_344882979.1">
    <property type="nucleotide sequence ID" value="NZ_BAABCJ010000002.1"/>
</dbReference>
<dbReference type="EMBL" id="BAABCJ010000002">
    <property type="protein sequence ID" value="GAA3704253.1"/>
    <property type="molecule type" value="Genomic_DNA"/>
</dbReference>
<feature type="domain" description="Metallo-beta-lactamase" evidence="2">
    <location>
        <begin position="28"/>
        <end position="201"/>
    </location>
</feature>
<dbReference type="PANTHER" id="PTHR23131">
    <property type="entry name" value="ENDORIBONUCLEASE LACTB2"/>
    <property type="match status" value="1"/>
</dbReference>
<dbReference type="SUPFAM" id="SSF56281">
    <property type="entry name" value="Metallo-hydrolase/oxidoreductase"/>
    <property type="match status" value="1"/>
</dbReference>
<comment type="caution">
    <text evidence="3">The sequence shown here is derived from an EMBL/GenBank/DDBJ whole genome shotgun (WGS) entry which is preliminary data.</text>
</comment>
<evidence type="ECO:0000256" key="1">
    <source>
        <dbReference type="SAM" id="MobiDB-lite"/>
    </source>
</evidence>
<dbReference type="CDD" id="cd16278">
    <property type="entry name" value="metallo-hydrolase-like_MBL-fold"/>
    <property type="match status" value="1"/>
</dbReference>
<dbReference type="InterPro" id="IPR036866">
    <property type="entry name" value="RibonucZ/Hydroxyglut_hydro"/>
</dbReference>
<dbReference type="Proteomes" id="UP001501536">
    <property type="component" value="Unassembled WGS sequence"/>
</dbReference>
<dbReference type="InterPro" id="IPR036388">
    <property type="entry name" value="WH-like_DNA-bd_sf"/>
</dbReference>
<protein>
    <submittedName>
        <fullName evidence="3">MBL fold metallo-hydrolase</fullName>
    </submittedName>
</protein>
<dbReference type="PANTHER" id="PTHR23131:SF0">
    <property type="entry name" value="ENDORIBONUCLEASE LACTB2"/>
    <property type="match status" value="1"/>
</dbReference>